<organism evidence="1 2">
    <name type="scientific">Perilla frutescens var. hirtella</name>
    <name type="common">Perilla citriodora</name>
    <name type="synonym">Perilla setoyensis</name>
    <dbReference type="NCBI Taxonomy" id="608512"/>
    <lineage>
        <taxon>Eukaryota</taxon>
        <taxon>Viridiplantae</taxon>
        <taxon>Streptophyta</taxon>
        <taxon>Embryophyta</taxon>
        <taxon>Tracheophyta</taxon>
        <taxon>Spermatophyta</taxon>
        <taxon>Magnoliopsida</taxon>
        <taxon>eudicotyledons</taxon>
        <taxon>Gunneridae</taxon>
        <taxon>Pentapetalae</taxon>
        <taxon>asterids</taxon>
        <taxon>lamiids</taxon>
        <taxon>Lamiales</taxon>
        <taxon>Lamiaceae</taxon>
        <taxon>Nepetoideae</taxon>
        <taxon>Elsholtzieae</taxon>
        <taxon>Perilla</taxon>
    </lineage>
</organism>
<sequence length="88" mass="9863">MAGRDLHQPPPSGISWEWRALKSSAALSAPFAELGKSYITPYDGVLLQTQHVREKEIWAPGLKFDSDPIQHLDLDLDPNLTRLDPKSK</sequence>
<protein>
    <submittedName>
        <fullName evidence="1">Uncharacterized protein</fullName>
    </submittedName>
</protein>
<comment type="caution">
    <text evidence="1">The sequence shown here is derived from an EMBL/GenBank/DDBJ whole genome shotgun (WGS) entry which is preliminary data.</text>
</comment>
<gene>
    <name evidence="1" type="ORF">C2S53_008954</name>
</gene>
<dbReference type="Proteomes" id="UP001190926">
    <property type="component" value="Unassembled WGS sequence"/>
</dbReference>
<reference evidence="1 2" key="1">
    <citation type="journal article" date="2021" name="Nat. Commun.">
        <title>Incipient diploidization of the medicinal plant Perilla within 10,000 years.</title>
        <authorList>
            <person name="Zhang Y."/>
            <person name="Shen Q."/>
            <person name="Leng L."/>
            <person name="Zhang D."/>
            <person name="Chen S."/>
            <person name="Shi Y."/>
            <person name="Ning Z."/>
            <person name="Chen S."/>
        </authorList>
    </citation>
    <scope>NUCLEOTIDE SEQUENCE [LARGE SCALE GENOMIC DNA]</scope>
    <source>
        <strain evidence="2">cv. PC099</strain>
    </source>
</reference>
<keyword evidence="2" id="KW-1185">Reference proteome</keyword>
<dbReference type="EMBL" id="SDAM02000059">
    <property type="protein sequence ID" value="KAH6833226.1"/>
    <property type="molecule type" value="Genomic_DNA"/>
</dbReference>
<accession>A0AAD4JGY7</accession>
<name>A0AAD4JGY7_PERFH</name>
<proteinExistence type="predicted"/>
<evidence type="ECO:0000313" key="1">
    <source>
        <dbReference type="EMBL" id="KAH6833226.1"/>
    </source>
</evidence>
<evidence type="ECO:0000313" key="2">
    <source>
        <dbReference type="Proteomes" id="UP001190926"/>
    </source>
</evidence>
<dbReference type="AlphaFoldDB" id="A0AAD4JGY7"/>